<proteinExistence type="predicted"/>
<accession>A0A6H2A268</accession>
<name>A0A6H2A268_9ZZZZ</name>
<dbReference type="EMBL" id="MT144493">
    <property type="protein sequence ID" value="QJA54283.1"/>
    <property type="molecule type" value="Genomic_DNA"/>
</dbReference>
<reference evidence="1" key="1">
    <citation type="submission" date="2020-03" db="EMBL/GenBank/DDBJ databases">
        <title>The deep terrestrial virosphere.</title>
        <authorList>
            <person name="Holmfeldt K."/>
            <person name="Nilsson E."/>
            <person name="Simone D."/>
            <person name="Lopez-Fernandez M."/>
            <person name="Wu X."/>
            <person name="de Brujin I."/>
            <person name="Lundin D."/>
            <person name="Andersson A."/>
            <person name="Bertilsson S."/>
            <person name="Dopson M."/>
        </authorList>
    </citation>
    <scope>NUCLEOTIDE SEQUENCE</scope>
    <source>
        <strain evidence="1">TM448A04589</strain>
    </source>
</reference>
<protein>
    <submittedName>
        <fullName evidence="1">Uncharacterized protein</fullName>
    </submittedName>
</protein>
<organism evidence="1">
    <name type="scientific">viral metagenome</name>
    <dbReference type="NCBI Taxonomy" id="1070528"/>
    <lineage>
        <taxon>unclassified sequences</taxon>
        <taxon>metagenomes</taxon>
        <taxon>organismal metagenomes</taxon>
    </lineage>
</organism>
<evidence type="ECO:0000313" key="1">
    <source>
        <dbReference type="EMBL" id="QJA54283.1"/>
    </source>
</evidence>
<sequence length="52" mass="5980">MAEEYMIRKIREWARNGVINHDYEVDRLVAYGVPLESALIMAAEDTLTEAKP</sequence>
<gene>
    <name evidence="1" type="ORF">TM448A04589_0002</name>
</gene>
<dbReference type="AlphaFoldDB" id="A0A6H2A268"/>